<keyword evidence="1" id="KW-0812">Transmembrane</keyword>
<name>A0ABV0KK27_9CYAN</name>
<proteinExistence type="predicted"/>
<keyword evidence="3" id="KW-1185">Reference proteome</keyword>
<protein>
    <submittedName>
        <fullName evidence="2">Uncharacterized protein</fullName>
    </submittedName>
</protein>
<evidence type="ECO:0000313" key="3">
    <source>
        <dbReference type="Proteomes" id="UP001476950"/>
    </source>
</evidence>
<reference evidence="2 3" key="1">
    <citation type="submission" date="2022-04" db="EMBL/GenBank/DDBJ databases">
        <title>Positive selection, recombination, and allopatry shape intraspecific diversity of widespread and dominant cyanobacteria.</title>
        <authorList>
            <person name="Wei J."/>
            <person name="Shu W."/>
            <person name="Hu C."/>
        </authorList>
    </citation>
    <scope>NUCLEOTIDE SEQUENCE [LARGE SCALE GENOMIC DNA]</scope>
    <source>
        <strain evidence="2 3">AS-A4</strain>
    </source>
</reference>
<evidence type="ECO:0000313" key="2">
    <source>
        <dbReference type="EMBL" id="MEP1059592.1"/>
    </source>
</evidence>
<sequence>MVNSSSFDLVDNHPFTEIYHLFDRFRNGVWLVGIPSWLFGAFDRVTAAFADGYVSAIEFIHFVTAILFLLGWLYLRPKPDAGFEATLLQQYPLTGLEKTYLETAQSRMAELQDQHMIHQEYVLPFSYVCQIYHLLNLKHLESVHSFSLNNLRVIQVNQMQPTDIGGSIKFQTTLDSPFNALRVWRQPVVEVDLTLHTPFTVELSIPVYSGKRMTVMFNAIPLNQTQHKLFIDIYSDLKWYKPLLQLLLHAASCLTLFEDLPYLQKLANRKIHRLVQLDRIPNSETMWLFKRFAALYGSTIAPTQVIEPAEQH</sequence>
<dbReference type="EMBL" id="JAMPLM010000011">
    <property type="protein sequence ID" value="MEP1059592.1"/>
    <property type="molecule type" value="Genomic_DNA"/>
</dbReference>
<keyword evidence="1" id="KW-1133">Transmembrane helix</keyword>
<dbReference type="RefSeq" id="WP_190446555.1">
    <property type="nucleotide sequence ID" value="NZ_JAMPLM010000011.1"/>
</dbReference>
<keyword evidence="1" id="KW-0472">Membrane</keyword>
<comment type="caution">
    <text evidence="2">The sequence shown here is derived from an EMBL/GenBank/DDBJ whole genome shotgun (WGS) entry which is preliminary data.</text>
</comment>
<feature type="transmembrane region" description="Helical" evidence="1">
    <location>
        <begin position="53"/>
        <end position="75"/>
    </location>
</feature>
<accession>A0ABV0KK27</accession>
<organism evidence="2 3">
    <name type="scientific">Stenomitos frigidus AS-A4</name>
    <dbReference type="NCBI Taxonomy" id="2933935"/>
    <lineage>
        <taxon>Bacteria</taxon>
        <taxon>Bacillati</taxon>
        <taxon>Cyanobacteriota</taxon>
        <taxon>Cyanophyceae</taxon>
        <taxon>Leptolyngbyales</taxon>
        <taxon>Leptolyngbyaceae</taxon>
        <taxon>Stenomitos</taxon>
    </lineage>
</organism>
<gene>
    <name evidence="2" type="ORF">NDI38_14190</name>
</gene>
<dbReference type="Proteomes" id="UP001476950">
    <property type="component" value="Unassembled WGS sequence"/>
</dbReference>
<evidence type="ECO:0000256" key="1">
    <source>
        <dbReference type="SAM" id="Phobius"/>
    </source>
</evidence>